<feature type="transmembrane region" description="Helical" evidence="1">
    <location>
        <begin position="34"/>
        <end position="61"/>
    </location>
</feature>
<accession>A0AA87CIG8</accession>
<keyword evidence="1" id="KW-1133">Transmembrane helix</keyword>
<evidence type="ECO:0000256" key="1">
    <source>
        <dbReference type="SAM" id="Phobius"/>
    </source>
</evidence>
<keyword evidence="1" id="KW-0812">Transmembrane</keyword>
<evidence type="ECO:0000313" key="2">
    <source>
        <dbReference type="EMBL" id="DBA35515.1"/>
    </source>
</evidence>
<keyword evidence="3" id="KW-1185">Reference proteome</keyword>
<dbReference type="Proteomes" id="UP001302343">
    <property type="component" value="Segment"/>
</dbReference>
<dbReference type="RefSeq" id="YP_013605295.1">
    <property type="nucleotide sequence ID" value="NC_133304.1"/>
</dbReference>
<gene>
    <name evidence="2" type="ORF">vir323_00003</name>
</gene>
<name>A0AA87CIG8_9CAUD</name>
<protein>
    <submittedName>
        <fullName evidence="2">Uncharacterized protein</fullName>
    </submittedName>
</protein>
<keyword evidence="1" id="KW-0472">Membrane</keyword>
<sequence length="76" mass="8405">MAKKNMIIALVLSLIWSGLGLIYAGDVQKGIILAVIAIIAEVLYLFVNQIFGIVVFIIWIYSLYATYNEVKAVNGQ</sequence>
<evidence type="ECO:0000313" key="3">
    <source>
        <dbReference type="Proteomes" id="UP001302343"/>
    </source>
</evidence>
<reference evidence="2 3" key="1">
    <citation type="journal article" date="2023" name="Nat. Microbiol.">
        <title>A compendium of viruses from methanogenic archaea reveals their diversity and adaptations to the gut environment.</title>
        <authorList>
            <person name="Medvedeva S."/>
            <person name="Borrel G."/>
            <person name="Krupovic M."/>
            <person name="Gribaldo S."/>
        </authorList>
    </citation>
    <scope>NUCLEOTIDE SEQUENCE [LARGE SCALE GENOMIC DNA]</scope>
</reference>
<proteinExistence type="predicted"/>
<dbReference type="EMBL" id="BK063679">
    <property type="protein sequence ID" value="DBA35515.1"/>
    <property type="molecule type" value="Genomic_DNA"/>
</dbReference>
<dbReference type="GeneID" id="300198911"/>
<organism evidence="2 3">
    <name type="scientific">Caudoviricetes sp. vir323</name>
    <dbReference type="NCBI Taxonomy" id="3068356"/>
    <lineage>
        <taxon>Viruses</taxon>
        <taxon>Duplodnaviria</taxon>
        <taxon>Heunggongvirae</taxon>
        <taxon>Uroviricota</taxon>
        <taxon>Caudoviricetes</taxon>
    </lineage>
</organism>